<keyword evidence="2" id="KW-1185">Reference proteome</keyword>
<name>A0AA39ZG57_9PEZI</name>
<evidence type="ECO:0000313" key="1">
    <source>
        <dbReference type="EMBL" id="KAK0670446.1"/>
    </source>
</evidence>
<dbReference type="EMBL" id="JAULSY010000031">
    <property type="protein sequence ID" value="KAK0670446.1"/>
    <property type="molecule type" value="Genomic_DNA"/>
</dbReference>
<evidence type="ECO:0000313" key="2">
    <source>
        <dbReference type="Proteomes" id="UP001174997"/>
    </source>
</evidence>
<sequence>MGPDARSEPWLREALWQKVEQGIGNYWDPFLDYTIAKLCGLPSTVQSTEIILNELPIKSKTAAESPSLETLASELRLIILQSIPDFDDIMSLIRASPVFLQHYLGEKKSLLAGCLKMSLNTVLVDAMAVQRAATLRGDKSVNRHHIQTHLNMYCLERECGESEIEKLIKNHNEDFLFDIFLFWQTYVRPLAVRFTRLFLFRFDPQRPPIFTQLSPTENTRLLRALYRFELYSYLFGGESRHLQLDYTEEQMLALFFCLFRPWEVEEIFSIYTLVHDEMTTRLRMMEKKMFHNVTREFAFTGGAASWGLRGFDMVLKDTNLYSMTTIRSSSNRWTSGYGFMENILSQRAQERRRSIWPNDDDLAEDRGDPLPYVGESESEPSYGWVLVCKEKYLNAYGGDVKNPSPRDWGYVFWDRWRLTKFNGDKKLKSSSWVPGAAA</sequence>
<protein>
    <submittedName>
        <fullName evidence="1">Uncharacterized protein</fullName>
    </submittedName>
</protein>
<reference evidence="1" key="1">
    <citation type="submission" date="2023-06" db="EMBL/GenBank/DDBJ databases">
        <title>Genome-scale phylogeny and comparative genomics of the fungal order Sordariales.</title>
        <authorList>
            <consortium name="Lawrence Berkeley National Laboratory"/>
            <person name="Hensen N."/>
            <person name="Bonometti L."/>
            <person name="Westerberg I."/>
            <person name="Brannstrom I.O."/>
            <person name="Guillou S."/>
            <person name="Cros-Aarteil S."/>
            <person name="Calhoun S."/>
            <person name="Haridas S."/>
            <person name="Kuo A."/>
            <person name="Mondo S."/>
            <person name="Pangilinan J."/>
            <person name="Riley R."/>
            <person name="Labutti K."/>
            <person name="Andreopoulos B."/>
            <person name="Lipzen A."/>
            <person name="Chen C."/>
            <person name="Yanf M."/>
            <person name="Daum C."/>
            <person name="Ng V."/>
            <person name="Clum A."/>
            <person name="Steindorff A."/>
            <person name="Ohm R."/>
            <person name="Martin F."/>
            <person name="Silar P."/>
            <person name="Natvig D."/>
            <person name="Lalanne C."/>
            <person name="Gautier V."/>
            <person name="Ament-Velasquez S.L."/>
            <person name="Kruys A."/>
            <person name="Hutchinson M.I."/>
            <person name="Powell A.J."/>
            <person name="Barry K."/>
            <person name="Miller A.N."/>
            <person name="Grigoriev I.V."/>
            <person name="Debuchy R."/>
            <person name="Gladieux P."/>
            <person name="Thoren M.H."/>
            <person name="Johannesson H."/>
        </authorList>
    </citation>
    <scope>NUCLEOTIDE SEQUENCE</scope>
    <source>
        <strain evidence="1">CBS 307.81</strain>
    </source>
</reference>
<accession>A0AA39ZG57</accession>
<dbReference type="Proteomes" id="UP001174997">
    <property type="component" value="Unassembled WGS sequence"/>
</dbReference>
<proteinExistence type="predicted"/>
<gene>
    <name evidence="1" type="ORF">QBC41DRAFT_388518</name>
</gene>
<comment type="caution">
    <text evidence="1">The sequence shown here is derived from an EMBL/GenBank/DDBJ whole genome shotgun (WGS) entry which is preliminary data.</text>
</comment>
<organism evidence="1 2">
    <name type="scientific">Cercophora samala</name>
    <dbReference type="NCBI Taxonomy" id="330535"/>
    <lineage>
        <taxon>Eukaryota</taxon>
        <taxon>Fungi</taxon>
        <taxon>Dikarya</taxon>
        <taxon>Ascomycota</taxon>
        <taxon>Pezizomycotina</taxon>
        <taxon>Sordariomycetes</taxon>
        <taxon>Sordariomycetidae</taxon>
        <taxon>Sordariales</taxon>
        <taxon>Lasiosphaeriaceae</taxon>
        <taxon>Cercophora</taxon>
    </lineage>
</organism>
<dbReference type="AlphaFoldDB" id="A0AA39ZG57"/>